<keyword evidence="3" id="KW-1185">Reference proteome</keyword>
<keyword evidence="1" id="KW-0812">Transmembrane</keyword>
<feature type="transmembrane region" description="Helical" evidence="1">
    <location>
        <begin position="20"/>
        <end position="46"/>
    </location>
</feature>
<name>A0A380LMP5_9FIRM</name>
<feature type="transmembrane region" description="Helical" evidence="1">
    <location>
        <begin position="116"/>
        <end position="138"/>
    </location>
</feature>
<dbReference type="OrthoDB" id="22951at128827"/>
<accession>A0A380LMP5</accession>
<gene>
    <name evidence="2" type="ORF">NCTC11087_00748</name>
</gene>
<evidence type="ECO:0000313" key="2">
    <source>
        <dbReference type="EMBL" id="SUO03870.1"/>
    </source>
</evidence>
<evidence type="ECO:0000313" key="3">
    <source>
        <dbReference type="Proteomes" id="UP000255523"/>
    </source>
</evidence>
<feature type="transmembrane region" description="Helical" evidence="1">
    <location>
        <begin position="150"/>
        <end position="173"/>
    </location>
</feature>
<reference evidence="2 3" key="1">
    <citation type="submission" date="2018-06" db="EMBL/GenBank/DDBJ databases">
        <authorList>
            <consortium name="Pathogen Informatics"/>
            <person name="Doyle S."/>
        </authorList>
    </citation>
    <scope>NUCLEOTIDE SEQUENCE [LARGE SCALE GENOMIC DNA]</scope>
    <source>
        <strain evidence="2 3">NCTC11087</strain>
    </source>
</reference>
<protein>
    <submittedName>
        <fullName evidence="2">Uncharacterized protein</fullName>
    </submittedName>
</protein>
<evidence type="ECO:0000256" key="1">
    <source>
        <dbReference type="SAM" id="Phobius"/>
    </source>
</evidence>
<keyword evidence="1" id="KW-0472">Membrane</keyword>
<dbReference type="Proteomes" id="UP000255523">
    <property type="component" value="Unassembled WGS sequence"/>
</dbReference>
<keyword evidence="1" id="KW-1133">Transmembrane helix</keyword>
<dbReference type="AlphaFoldDB" id="A0A380LMP5"/>
<dbReference type="EMBL" id="UHFX01000003">
    <property type="protein sequence ID" value="SUO03870.1"/>
    <property type="molecule type" value="Genomic_DNA"/>
</dbReference>
<organism evidence="2 3">
    <name type="scientific">Faecalicoccus pleomorphus</name>
    <dbReference type="NCBI Taxonomy" id="1323"/>
    <lineage>
        <taxon>Bacteria</taxon>
        <taxon>Bacillati</taxon>
        <taxon>Bacillota</taxon>
        <taxon>Erysipelotrichia</taxon>
        <taxon>Erysipelotrichales</taxon>
        <taxon>Erysipelotrichaceae</taxon>
        <taxon>Faecalicoccus</taxon>
    </lineage>
</organism>
<proteinExistence type="predicted"/>
<sequence>MKLYRLIDSLWNSFEKRRRILSLFVFLYWFLQYVLQALFFLSLVQVHDYHSLFAFMKDMDSYTGSILIRIAYRFITIPTVSITSFLSSLWNAMSFFDLFFILLTILWFLQANKKKASLFTGGNVLMLIVLFIGLMIGMRADSIQSLIQCLHVLSLWSLVAHIVFIVILMFNLVQNCLKWVKTKS</sequence>
<dbReference type="GeneID" id="77461726"/>
<feature type="transmembrane region" description="Helical" evidence="1">
    <location>
        <begin position="92"/>
        <end position="109"/>
    </location>
</feature>
<dbReference type="RefSeq" id="WP_022789901.1">
    <property type="nucleotide sequence ID" value="NZ_JACJKL010000006.1"/>
</dbReference>